<feature type="signal peptide" evidence="1">
    <location>
        <begin position="1"/>
        <end position="25"/>
    </location>
</feature>
<gene>
    <name evidence="2" type="ORF">CPLFYP93_02490</name>
</gene>
<evidence type="ECO:0000313" key="2">
    <source>
        <dbReference type="EMBL" id="VYU49839.1"/>
    </source>
</evidence>
<evidence type="ECO:0008006" key="3">
    <source>
        <dbReference type="Google" id="ProtNLM"/>
    </source>
</evidence>
<dbReference type="AlphaFoldDB" id="A0A6N3FD81"/>
<dbReference type="RefSeq" id="WP_156561855.1">
    <property type="nucleotide sequence ID" value="NZ_CACRTV010000058.1"/>
</dbReference>
<feature type="chain" id="PRO_5026698635" description="Gram-positive cocci surface proteins LPxTG domain-containing protein" evidence="1">
    <location>
        <begin position="26"/>
        <end position="285"/>
    </location>
</feature>
<proteinExistence type="predicted"/>
<reference evidence="2" key="1">
    <citation type="submission" date="2019-11" db="EMBL/GenBank/DDBJ databases">
        <authorList>
            <person name="Feng L."/>
        </authorList>
    </citation>
    <scope>NUCLEOTIDE SEQUENCE</scope>
    <source>
        <strain evidence="2">CParaputrificumLFYP93</strain>
    </source>
</reference>
<evidence type="ECO:0000256" key="1">
    <source>
        <dbReference type="SAM" id="SignalP"/>
    </source>
</evidence>
<dbReference type="EMBL" id="CACRTV010000058">
    <property type="protein sequence ID" value="VYU49839.1"/>
    <property type="molecule type" value="Genomic_DNA"/>
</dbReference>
<protein>
    <recommendedName>
        <fullName evidence="3">Gram-positive cocci surface proteins LPxTG domain-containing protein</fullName>
    </recommendedName>
</protein>
<accession>A0A6N3FD81</accession>
<name>A0A6N3FD81_9CLOT</name>
<sequence>MIRLRKILLMSICLSIFINPILVKADELDMVEEQKVVEERKRERLEVEKEFNNAFQNKEIDEVEESGKITLDGDFSDWTNMPYFEDEDKYGNHSENILGYQYYIDKRDKEDGKPYLYLRLDMDTMPVTHIRAWLVTNESTFNKFYENYNNRDKSTECISTLENDKEGVKAYNINIEKLTSAEPYRIQVLNHNANLFKEQGYWVKEDSGSKYTAELRIPLEHVMGEDGGTNFNLVLGTDLYKYPTGDFIMTSITSGSTGPVFALALGLVTVLGITTRKNKNSDEDI</sequence>
<keyword evidence="1" id="KW-0732">Signal</keyword>
<organism evidence="2">
    <name type="scientific">Clostridium paraputrificum</name>
    <dbReference type="NCBI Taxonomy" id="29363"/>
    <lineage>
        <taxon>Bacteria</taxon>
        <taxon>Bacillati</taxon>
        <taxon>Bacillota</taxon>
        <taxon>Clostridia</taxon>
        <taxon>Eubacteriales</taxon>
        <taxon>Clostridiaceae</taxon>
        <taxon>Clostridium</taxon>
    </lineage>
</organism>